<evidence type="ECO:0000313" key="4">
    <source>
        <dbReference type="Proteomes" id="UP000220210"/>
    </source>
</evidence>
<evidence type="ECO:0000313" key="3">
    <source>
        <dbReference type="Proteomes" id="UP000075476"/>
    </source>
</evidence>
<accession>A0A9X0MKD5</accession>
<reference evidence="1 3" key="1">
    <citation type="submission" date="2015-12" db="EMBL/GenBank/DDBJ databases">
        <title>Bacillus cereus Group isolate.</title>
        <authorList>
            <person name="Kovac J."/>
        </authorList>
    </citation>
    <scope>NUCLEOTIDE SEQUENCE [LARGE SCALE GENOMIC DNA]</scope>
    <source>
        <strain evidence="1 3">FSL K6-0073</strain>
    </source>
</reference>
<evidence type="ECO:0000313" key="2">
    <source>
        <dbReference type="EMBL" id="PFF45955.1"/>
    </source>
</evidence>
<proteinExistence type="predicted"/>
<dbReference type="EMBL" id="NTSO01000015">
    <property type="protein sequence ID" value="PFF45955.1"/>
    <property type="molecule type" value="Genomic_DNA"/>
</dbReference>
<gene>
    <name evidence="1" type="ORF">AT268_32815</name>
    <name evidence="2" type="ORF">CN357_21085</name>
</gene>
<dbReference type="AlphaFoldDB" id="A0A9X0MKD5"/>
<dbReference type="Proteomes" id="UP000075476">
    <property type="component" value="Unassembled WGS sequence"/>
</dbReference>
<comment type="caution">
    <text evidence="1">The sequence shown here is derived from an EMBL/GenBank/DDBJ whole genome shotgun (WGS) entry which is preliminary data.</text>
</comment>
<organism evidence="1 3">
    <name type="scientific">Bacillus cereus</name>
    <dbReference type="NCBI Taxonomy" id="1396"/>
    <lineage>
        <taxon>Bacteria</taxon>
        <taxon>Bacillati</taxon>
        <taxon>Bacillota</taxon>
        <taxon>Bacilli</taxon>
        <taxon>Bacillales</taxon>
        <taxon>Bacillaceae</taxon>
        <taxon>Bacillus</taxon>
        <taxon>Bacillus cereus group</taxon>
    </lineage>
</organism>
<dbReference type="RefSeq" id="WP_061662606.1">
    <property type="nucleotide sequence ID" value="NZ_LOMO01000001.1"/>
</dbReference>
<protein>
    <submittedName>
        <fullName evidence="1">Uncharacterized protein</fullName>
    </submittedName>
</protein>
<name>A0A9X0MKD5_BACCE</name>
<dbReference type="EMBL" id="LOMO01000001">
    <property type="protein sequence ID" value="KXY51270.1"/>
    <property type="molecule type" value="Genomic_DNA"/>
</dbReference>
<reference evidence="2 4" key="2">
    <citation type="submission" date="2017-09" db="EMBL/GenBank/DDBJ databases">
        <title>Large-scale bioinformatics analysis of Bacillus genomes uncovers conserved roles of natural products in bacterial physiology.</title>
        <authorList>
            <consortium name="Agbiome Team Llc"/>
            <person name="Bleich R.M."/>
            <person name="Kirk G.J."/>
            <person name="Santa Maria K.C."/>
            <person name="Allen S.E."/>
            <person name="Farag S."/>
            <person name="Shank E.A."/>
            <person name="Bowers A."/>
        </authorList>
    </citation>
    <scope>NUCLEOTIDE SEQUENCE [LARGE SCALE GENOMIC DNA]</scope>
    <source>
        <strain evidence="2 4">AFS020204</strain>
    </source>
</reference>
<dbReference type="Proteomes" id="UP000220210">
    <property type="component" value="Unassembled WGS sequence"/>
</dbReference>
<sequence length="260" mass="30830">MTNQSKSVKELLMESIVEVTPEELLNGLQCEYEAHRVFIEALLTDEKLCERIKKTKDNKYLQFLNEVYVSVNEKKSIKCEVDEISGNVQALKNSKRGWIGMMSEEAIGQVKFHKRPYTYRFSEKTLRDVTIENVKAVKEKYMKAKDIHYLVKDNGRTIMVFGKKEIYEHYNLGLKYQGRIESIRDTYGDDWTQSDAEQVFTWTDEHGSYEFVVAEYKTEAKLSQEEQEYNDGLYRFYFNIEEDTGNYRYPTDVYRDNELF</sequence>
<evidence type="ECO:0000313" key="1">
    <source>
        <dbReference type="EMBL" id="KXY51270.1"/>
    </source>
</evidence>